<name>A0A699YKR2_HAELA</name>
<organism evidence="1 2">
    <name type="scientific">Haematococcus lacustris</name>
    <name type="common">Green alga</name>
    <name type="synonym">Haematococcus pluvialis</name>
    <dbReference type="NCBI Taxonomy" id="44745"/>
    <lineage>
        <taxon>Eukaryota</taxon>
        <taxon>Viridiplantae</taxon>
        <taxon>Chlorophyta</taxon>
        <taxon>core chlorophytes</taxon>
        <taxon>Chlorophyceae</taxon>
        <taxon>CS clade</taxon>
        <taxon>Chlamydomonadales</taxon>
        <taxon>Haematococcaceae</taxon>
        <taxon>Haematococcus</taxon>
    </lineage>
</organism>
<proteinExistence type="predicted"/>
<sequence>MDSMRAVWVPGWEDRIQQKLVGTAIGVTTASSVNALRLGKDVLYHVPPITAGYTIAMSLFCVFQESLRSVRGGRHDALNSGLAGAAAASISVKVLQG</sequence>
<evidence type="ECO:0000313" key="1">
    <source>
        <dbReference type="EMBL" id="GFH07454.1"/>
    </source>
</evidence>
<keyword evidence="2" id="KW-1185">Reference proteome</keyword>
<comment type="caution">
    <text evidence="1">The sequence shown here is derived from an EMBL/GenBank/DDBJ whole genome shotgun (WGS) entry which is preliminary data.</text>
</comment>
<feature type="non-terminal residue" evidence="1">
    <location>
        <position position="97"/>
    </location>
</feature>
<feature type="non-terminal residue" evidence="1">
    <location>
        <position position="1"/>
    </location>
</feature>
<evidence type="ECO:0000313" key="2">
    <source>
        <dbReference type="Proteomes" id="UP000485058"/>
    </source>
</evidence>
<gene>
    <name evidence="1" type="ORF">HaLaN_02253</name>
</gene>
<accession>A0A699YKR2</accession>
<reference evidence="1 2" key="1">
    <citation type="submission" date="2020-02" db="EMBL/GenBank/DDBJ databases">
        <title>Draft genome sequence of Haematococcus lacustris strain NIES-144.</title>
        <authorList>
            <person name="Morimoto D."/>
            <person name="Nakagawa S."/>
            <person name="Yoshida T."/>
            <person name="Sawayama S."/>
        </authorList>
    </citation>
    <scope>NUCLEOTIDE SEQUENCE [LARGE SCALE GENOMIC DNA]</scope>
    <source>
        <strain evidence="1 2">NIES-144</strain>
    </source>
</reference>
<dbReference type="Proteomes" id="UP000485058">
    <property type="component" value="Unassembled WGS sequence"/>
</dbReference>
<protein>
    <submittedName>
        <fullName evidence="1">Uncharacterized protein</fullName>
    </submittedName>
</protein>
<dbReference type="AlphaFoldDB" id="A0A699YKR2"/>
<dbReference type="EMBL" id="BLLF01000095">
    <property type="protein sequence ID" value="GFH07454.1"/>
    <property type="molecule type" value="Genomic_DNA"/>
</dbReference>